<dbReference type="OrthoDB" id="3531194at2"/>
<dbReference type="Pfam" id="PF07336">
    <property type="entry name" value="ABATE"/>
    <property type="match status" value="1"/>
</dbReference>
<dbReference type="InterPro" id="IPR023286">
    <property type="entry name" value="ABATE_dom_sf"/>
</dbReference>
<sequence length="198" mass="21576">MRYSALVSPSNGADGDWSTRHSVLTMARRTAALVNALAEDRPEPGHVAEVLHAYGETGAAELTARDVAQMREAAGRLREVFAAENADQAAAVLNRLLGEHTGSLRLTSHGGGTPWHPHLDHDDDAPWDEWLLASSCLALTVLVWDRQLPPGRICASAACRNVFITQGPGPERRYCSRRCATRERVAAHRRTRSTRPAG</sequence>
<dbReference type="PANTHER" id="PTHR35525:SF3">
    <property type="entry name" value="BLL6575 PROTEIN"/>
    <property type="match status" value="1"/>
</dbReference>
<dbReference type="RefSeq" id="WP_055708219.1">
    <property type="nucleotide sequence ID" value="NZ_JBPJFI010000002.1"/>
</dbReference>
<gene>
    <name evidence="2" type="ORF">FB563_7743</name>
</gene>
<protein>
    <submittedName>
        <fullName evidence="2">CGNR zinc finger protein</fullName>
    </submittedName>
</protein>
<evidence type="ECO:0000313" key="2">
    <source>
        <dbReference type="EMBL" id="TQK79884.1"/>
    </source>
</evidence>
<comment type="caution">
    <text evidence="2">The sequence shown here is derived from an EMBL/GenBank/DDBJ whole genome shotgun (WGS) entry which is preliminary data.</text>
</comment>
<proteinExistence type="predicted"/>
<dbReference type="AlphaFoldDB" id="A0A542SZ46"/>
<dbReference type="Gene3D" id="1.10.3300.10">
    <property type="entry name" value="Jann2411-like domain"/>
    <property type="match status" value="1"/>
</dbReference>
<dbReference type="EMBL" id="VFNX01000004">
    <property type="protein sequence ID" value="TQK79884.1"/>
    <property type="molecule type" value="Genomic_DNA"/>
</dbReference>
<reference evidence="2 3" key="1">
    <citation type="submission" date="2019-06" db="EMBL/GenBank/DDBJ databases">
        <title>Sequencing the genomes of 1000 actinobacteria strains.</title>
        <authorList>
            <person name="Klenk H.-P."/>
        </authorList>
    </citation>
    <scope>NUCLEOTIDE SEQUENCE [LARGE SCALE GENOMIC DNA]</scope>
    <source>
        <strain evidence="2 3">DSM 41929</strain>
    </source>
</reference>
<keyword evidence="3" id="KW-1185">Reference proteome</keyword>
<dbReference type="Proteomes" id="UP000318103">
    <property type="component" value="Unassembled WGS sequence"/>
</dbReference>
<accession>A0A542SZ46</accession>
<dbReference type="SUPFAM" id="SSF160904">
    <property type="entry name" value="Jann2411-like"/>
    <property type="match status" value="1"/>
</dbReference>
<dbReference type="PANTHER" id="PTHR35525">
    <property type="entry name" value="BLL6575 PROTEIN"/>
    <property type="match status" value="1"/>
</dbReference>
<organism evidence="2 3">
    <name type="scientific">Streptomyces puniciscabiei</name>
    <dbReference type="NCBI Taxonomy" id="164348"/>
    <lineage>
        <taxon>Bacteria</taxon>
        <taxon>Bacillati</taxon>
        <taxon>Actinomycetota</taxon>
        <taxon>Actinomycetes</taxon>
        <taxon>Kitasatosporales</taxon>
        <taxon>Streptomycetaceae</taxon>
        <taxon>Streptomyces</taxon>
    </lineage>
</organism>
<dbReference type="Pfam" id="PF11706">
    <property type="entry name" value="zf-CGNR"/>
    <property type="match status" value="1"/>
</dbReference>
<dbReference type="InterPro" id="IPR010852">
    <property type="entry name" value="ABATE"/>
</dbReference>
<evidence type="ECO:0000259" key="1">
    <source>
        <dbReference type="Pfam" id="PF11706"/>
    </source>
</evidence>
<feature type="domain" description="Zinc finger CGNR" evidence="1">
    <location>
        <begin position="152"/>
        <end position="190"/>
    </location>
</feature>
<dbReference type="InterPro" id="IPR021005">
    <property type="entry name" value="Znf_CGNR"/>
</dbReference>
<evidence type="ECO:0000313" key="3">
    <source>
        <dbReference type="Proteomes" id="UP000318103"/>
    </source>
</evidence>
<name>A0A542SZ46_9ACTN</name>